<keyword evidence="1" id="KW-0234">DNA repair</keyword>
<dbReference type="InterPro" id="IPR046700">
    <property type="entry name" value="DUF6570"/>
</dbReference>
<dbReference type="GO" id="GO:0006310">
    <property type="term" value="P:DNA recombination"/>
    <property type="evidence" value="ECO:0007669"/>
    <property type="project" value="UniProtKB-KW"/>
</dbReference>
<dbReference type="PANTHER" id="PTHR47642:SF6">
    <property type="entry name" value="ATP-DEPENDENT DNA HELICASE"/>
    <property type="match status" value="1"/>
</dbReference>
<comment type="caution">
    <text evidence="6">The sequence shown here is derived from an EMBL/GenBank/DDBJ whole genome shotgun (WGS) entry which is preliminary data.</text>
</comment>
<keyword evidence="1" id="KW-0347">Helicase</keyword>
<evidence type="ECO:0000259" key="5">
    <source>
        <dbReference type="Pfam" id="PF20209"/>
    </source>
</evidence>
<proteinExistence type="inferred from homology"/>
<evidence type="ECO:0000259" key="4">
    <source>
        <dbReference type="Pfam" id="PF14214"/>
    </source>
</evidence>
<keyword evidence="1" id="KW-0378">Hydrolase</keyword>
<dbReference type="GO" id="GO:0006281">
    <property type="term" value="P:DNA repair"/>
    <property type="evidence" value="ECO:0007669"/>
    <property type="project" value="UniProtKB-KW"/>
</dbReference>
<keyword evidence="7" id="KW-1185">Reference proteome</keyword>
<feature type="domain" description="Helitron helicase-like" evidence="4">
    <location>
        <begin position="495"/>
        <end position="629"/>
    </location>
</feature>
<keyword evidence="1" id="KW-0067">ATP-binding</keyword>
<dbReference type="Proteomes" id="UP001213000">
    <property type="component" value="Unassembled WGS sequence"/>
</dbReference>
<dbReference type="Pfam" id="PF05970">
    <property type="entry name" value="PIF1"/>
    <property type="match status" value="1"/>
</dbReference>
<dbReference type="SUPFAM" id="SSF52540">
    <property type="entry name" value="P-loop containing nucleoside triphosphate hydrolases"/>
    <property type="match status" value="2"/>
</dbReference>
<dbReference type="GO" id="GO:0005524">
    <property type="term" value="F:ATP binding"/>
    <property type="evidence" value="ECO:0007669"/>
    <property type="project" value="UniProtKB-KW"/>
</dbReference>
<name>A0AAD5YY21_9AGAR</name>
<dbReference type="GO" id="GO:0016787">
    <property type="term" value="F:hydrolase activity"/>
    <property type="evidence" value="ECO:0007669"/>
    <property type="project" value="UniProtKB-KW"/>
</dbReference>
<keyword evidence="1" id="KW-0227">DNA damage</keyword>
<dbReference type="Pfam" id="PF20209">
    <property type="entry name" value="DUF6570"/>
    <property type="match status" value="1"/>
</dbReference>
<dbReference type="InterPro" id="IPR051055">
    <property type="entry name" value="PIF1_helicase"/>
</dbReference>
<dbReference type="EC" id="5.6.2.3" evidence="1"/>
<dbReference type="InterPro" id="IPR010285">
    <property type="entry name" value="DNA_helicase_pif1-like_DEAD"/>
</dbReference>
<dbReference type="InterPro" id="IPR027417">
    <property type="entry name" value="P-loop_NTPase"/>
</dbReference>
<evidence type="ECO:0000256" key="1">
    <source>
        <dbReference type="RuleBase" id="RU363044"/>
    </source>
</evidence>
<feature type="domain" description="DNA helicase Pif1-like DEAD-box helicase" evidence="3">
    <location>
        <begin position="1182"/>
        <end position="1393"/>
    </location>
</feature>
<evidence type="ECO:0000259" key="3">
    <source>
        <dbReference type="Pfam" id="PF05970"/>
    </source>
</evidence>
<dbReference type="GO" id="GO:0000723">
    <property type="term" value="P:telomere maintenance"/>
    <property type="evidence" value="ECO:0007669"/>
    <property type="project" value="InterPro"/>
</dbReference>
<comment type="catalytic activity">
    <reaction evidence="1">
        <text>ATP + H2O = ADP + phosphate + H(+)</text>
        <dbReference type="Rhea" id="RHEA:13065"/>
        <dbReference type="ChEBI" id="CHEBI:15377"/>
        <dbReference type="ChEBI" id="CHEBI:15378"/>
        <dbReference type="ChEBI" id="CHEBI:30616"/>
        <dbReference type="ChEBI" id="CHEBI:43474"/>
        <dbReference type="ChEBI" id="CHEBI:456216"/>
        <dbReference type="EC" id="5.6.2.3"/>
    </reaction>
</comment>
<feature type="compositionally biased region" description="Polar residues" evidence="2">
    <location>
        <begin position="1146"/>
        <end position="1157"/>
    </location>
</feature>
<dbReference type="GO" id="GO:0043139">
    <property type="term" value="F:5'-3' DNA helicase activity"/>
    <property type="evidence" value="ECO:0007669"/>
    <property type="project" value="UniProtKB-EC"/>
</dbReference>
<comment type="similarity">
    <text evidence="1">Belongs to the helicase family.</text>
</comment>
<evidence type="ECO:0000256" key="2">
    <source>
        <dbReference type="SAM" id="MobiDB-lite"/>
    </source>
</evidence>
<dbReference type="EMBL" id="JANIEX010000194">
    <property type="protein sequence ID" value="KAJ3571254.1"/>
    <property type="molecule type" value="Genomic_DNA"/>
</dbReference>
<keyword evidence="1" id="KW-0233">DNA recombination</keyword>
<dbReference type="PANTHER" id="PTHR47642">
    <property type="entry name" value="ATP-DEPENDENT DNA HELICASE"/>
    <property type="match status" value="1"/>
</dbReference>
<evidence type="ECO:0000313" key="6">
    <source>
        <dbReference type="EMBL" id="KAJ3571254.1"/>
    </source>
</evidence>
<dbReference type="InterPro" id="IPR025476">
    <property type="entry name" value="Helitron_helicase-like"/>
</dbReference>
<protein>
    <recommendedName>
        <fullName evidence="1">ATP-dependent DNA helicase</fullName>
        <ecNumber evidence="1">5.6.2.3</ecNumber>
    </recommendedName>
</protein>
<dbReference type="Pfam" id="PF14214">
    <property type="entry name" value="Helitron_like_N"/>
    <property type="match status" value="1"/>
</dbReference>
<comment type="cofactor">
    <cofactor evidence="1">
        <name>Mg(2+)</name>
        <dbReference type="ChEBI" id="CHEBI:18420"/>
    </cofactor>
</comment>
<gene>
    <name evidence="6" type="ORF">NP233_g3868</name>
</gene>
<accession>A0AAD5YY21</accession>
<sequence>MTTPGPSALTFHNGELLEPTIRCLTIKEIVALVPNRGDLRSAERRRRPLLLQAVTELPPAVQDIIRDAARRKTEAVLAGLSNTIAPPSTVMNQNNNALPNDYKYMDPPSSDTIKACEDMFYNRTSNAYLDEELANIPNLELLAPAQGHPAHFLFQGALIHGPAIKAEDKTFLCHECLGFLKRKVLPPLSLANNLFIGEVPFPLRLLKLAEQIMVARYYAAAFIIKLYPRDPRARHWDHNMFMSGLKGNVATYPLKPEDVAHYLDPMTLPPRPGILASTLCVSFVGPAGKPDKFFPDAVYVRRDRVRDALMWLKANNPLYADITISEENLQLLPENGVPEAIRYGARLTTNSAFRAQEHDGYVPEEGINEEDMETFAIPGVSGVSDDEGDEFDAPMEPAVVPLRVSSVVDATGTQLTDQAISASALANLAGASEQLRIHRGSAFVNEYPRLDADGVRTVGVPDNANHLLGTFPWLFPYGTGGFEVDRPTVVSYERHAKWALMYGDGRFRRDHYFMPMVFGVLRKRQMARASSLEMSKAAFLCHRNLLAQLKPADFEIASQEEERGVPFSNPAIRVLRSSMNSALAKVPYTDASLKQIRSKVWGTVVVHGPPSIWFTLNPSDLQNPVAQLFVGEDINLDDFDKSLGPSSMEQVDFRERVSSFIGSVVHADIGGLDTEGVLAIPAEPDVAFSRPTNPASQNYDAERTKREHSLACNVQLHTCSTYTCLQKRNGVTACKRGAPFDCADEAWVNEDGQWGPKRHCARINGYNPSVLVSIGSNNDMKIVTHGPETKDATFYISDYQTKGQGTASHNISALLGDRIRYHIIEEQENVDIADSTKKLLTRCLNTLNRLQEFGGPQIASSLLGLSDRYISHQYAPVYLDSMHSALQQQSPDLKLWAGPSRDNEKLVFIHDEVELRDQLRDYQYRGDALEMFSLYEFLVDTHEGKPLPGGNDRADEEEEHAAMMLMLFRPWRNLSDLKEPFDTYLSEYMTFIESCPPITRRYIDNIQYYHQGMDRRTERRAEKASEPIVPLSTSQRERMDREERQMVVLDQQSEGEVTAHDLDLARRGRNNAKLEAFGLIALNIGRRQGLFDVRDPVSEIDLVVDRQMDTEEEEKTLHWAAKLQKITREPTTVATPHPIAEGLRGSQLNSGEPQSLTTSAARIEVVDRPHRTRSTRAGLRELKDDQKLVHDIVESQLLKHLNNEPTDQLLLLVQGEGSTGKTRLIQEVAATYKEHGAENDLARTATSGVAATLINGETLHSWLGLGVVTPTGNQWMNRGSVKTYNLRKRKIGGKRLLIIDECSMLTSRLLAATSQLVDYIRSRDDNEGKTAGLAFGGLDVILFGDFHQFPPVGRSGRALYAEPKTDQDILGHQIFLQFKTVLFLRDQMRVEDEEWLQFLRRLRVGGCNAGDMELLEGISLMASDVEKPDWNKYPWSEAVLITPRRAVRDMWNQEKLKMHCQKKGVVQYIVRANDTVNGEEPTMAQRLGIIQNTPEDFSLEEFIAIAVGAVVMIEVNVATDAGIANGTRGVIEEIILDGRDAGVEVNTDGTCSLSYPPAVIWFRPEIPTPHLFDPRRPGLVPITPWEMGFSFETKTMGRLRVRRQQLPITLAYAFTDYKSQGQTLPAVIVDLAPPPGQGGHLTNFNAYVSLSRVKSRAVIRILREFQESLFTTPPAQSLAYEDQRLAKYAAEEYRSQSVSTFLLLNMSSNAQTALNNNSGEFGFLGSYPQDNHPFTWQLNYPLDHVVNSVSPDEPQRLSVIGNLITSLSHLDPLGTFGDECALLAKAEYKTVISVSSVQPLFNSWMRSAREQSDVAFKSLNAEADPTKWECALTSDEREKVQGVISQGMEWAGLPAFERGNGPIDIWSDVGRMNNRTVAVEFTMSHSNVFEDDDFIGMLEKLTVEY</sequence>
<reference evidence="6" key="1">
    <citation type="submission" date="2022-07" db="EMBL/GenBank/DDBJ databases">
        <title>Genome Sequence of Leucocoprinus birnbaumii.</title>
        <authorList>
            <person name="Buettner E."/>
        </authorList>
    </citation>
    <scope>NUCLEOTIDE SEQUENCE</scope>
    <source>
        <strain evidence="6">VT141</strain>
    </source>
</reference>
<feature type="domain" description="DUF6570" evidence="5">
    <location>
        <begin position="183"/>
        <end position="330"/>
    </location>
</feature>
<evidence type="ECO:0000313" key="7">
    <source>
        <dbReference type="Proteomes" id="UP001213000"/>
    </source>
</evidence>
<dbReference type="CDD" id="cd18809">
    <property type="entry name" value="SF1_C_RecD"/>
    <property type="match status" value="1"/>
</dbReference>
<dbReference type="Gene3D" id="3.40.50.300">
    <property type="entry name" value="P-loop containing nucleotide triphosphate hydrolases"/>
    <property type="match status" value="1"/>
</dbReference>
<keyword evidence="1" id="KW-0547">Nucleotide-binding</keyword>
<feature type="region of interest" description="Disordered" evidence="2">
    <location>
        <begin position="1136"/>
        <end position="1157"/>
    </location>
</feature>
<organism evidence="6 7">
    <name type="scientific">Leucocoprinus birnbaumii</name>
    <dbReference type="NCBI Taxonomy" id="56174"/>
    <lineage>
        <taxon>Eukaryota</taxon>
        <taxon>Fungi</taxon>
        <taxon>Dikarya</taxon>
        <taxon>Basidiomycota</taxon>
        <taxon>Agaricomycotina</taxon>
        <taxon>Agaricomycetes</taxon>
        <taxon>Agaricomycetidae</taxon>
        <taxon>Agaricales</taxon>
        <taxon>Agaricineae</taxon>
        <taxon>Agaricaceae</taxon>
        <taxon>Leucocoprinus</taxon>
    </lineage>
</organism>